<dbReference type="PROSITE" id="PS50234">
    <property type="entry name" value="VWFA"/>
    <property type="match status" value="1"/>
</dbReference>
<dbReference type="InterPro" id="IPR036465">
    <property type="entry name" value="vWFA_dom_sf"/>
</dbReference>
<organism evidence="2">
    <name type="scientific">marine sediment metagenome</name>
    <dbReference type="NCBI Taxonomy" id="412755"/>
    <lineage>
        <taxon>unclassified sequences</taxon>
        <taxon>metagenomes</taxon>
        <taxon>ecological metagenomes</taxon>
    </lineage>
</organism>
<sequence length="1240" mass="137204">MDVQEKSMSNLPTKTQDILKAISRSARDGGYTAYLGGELVKTYFIDQYVPCPSNVIDIIISYDIKFDTYRFYNDLIKTITINAELENTSEKYTIISGSYILHFQPKQQFDPLSNTVGSFTIDQVVVNLHNQKIIDPHDVTQSSDILIRHIADSKHWNLKDILGFATKVGSFEKSVIHDEQMLQLQKISLELIKPAIGESTNDLLSDMLLSHYPGKSLEFICNTFQSGRLWLFNRMLDLVSSLNVPISEEVSANSLFSAKKFELINVYNEFFLFDKKQSESGEEKKHRLLTTLRQLFDSPSLSIDIPYIDRVSVFIAENAEEDIENDSMSVQLFEDPCPYPPCPPCDPTTCGLTGPPCCCCHSVDIISASQIQCHEQIILSCTEEGTGPGPDASGNYTPFPPSCTVCLEGCEFANDGRLCSGTFPSWWPVTVKPCECTLIDDQHGNPLTCVTCEGVNKYCESIVTILGEDCHYEISLTPGSSCCGTTPPFDVMFVVDVTGSMGDATFIAIRDGVVNFVELGESSGILSRLSLTTFRDSVIMYGWKADGSFNTTDSTPPGPVDYTTDKNVFEAQISALIPLGDSDRFQFRAIHETMWSYNVPSSHSQILIVATNGPSVTPPTLDEVIERANYLNITIMYIGPLNGNEQMAVQTGGSFWDITTFPSWTEIFSRVSGTTSILPSSCDCIDSEPIPILNLNSSLNCDCPSDPTGRECLENGTIDDECRFIPIKKCLEGQQNCDCELEWSLNTCGHTVIITPQDVNQVCCGDLTGFGCDCPSEFDPPACCGASCQEICHPTEPRSLFNSLAEAQEAVWFNCLQEAAYQVSEDCWAFSDGSGNFFTRCRGQVDVEVESVYTSCFLPDVDPIEWKCEAKCDINDETIPASPTECVSVRNPSIVVLNNGIGLVAYESFEENLPVIKISQFKTSVDQKFLANRIFNHGRLQHTIRWSEGQAKLYVYDDPLPEALLQGATAGTVTIADPTGWKDAIIFDNGPLQGQCFPLVNLTSGVPFGEDEIGKFILFYVGAPTLSQVFPNSDDVYNVQWRVYDVQSTGDLIGDAITDIGGATPQQYPHDQYLFTSRAGVDTILSGERITSHIHNGISVPIANPCLANAYNYSHEIENSHFVYLVYQALEDQKWNIYLKQIRISEYERDVQVADAVVNNELIAISSILGAEDLTYRVVCSSDKCSDFASSQFLVQRTVVFELLLSDGRGILNPAFNDPTDSWGSLCEGVPPDEFPKRKV</sequence>
<evidence type="ECO:0000259" key="1">
    <source>
        <dbReference type="PROSITE" id="PS50234"/>
    </source>
</evidence>
<dbReference type="EMBL" id="LAZR01002129">
    <property type="protein sequence ID" value="KKN34089.1"/>
    <property type="molecule type" value="Genomic_DNA"/>
</dbReference>
<feature type="non-terminal residue" evidence="2">
    <location>
        <position position="1240"/>
    </location>
</feature>
<reference evidence="2" key="1">
    <citation type="journal article" date="2015" name="Nature">
        <title>Complex archaea that bridge the gap between prokaryotes and eukaryotes.</title>
        <authorList>
            <person name="Spang A."/>
            <person name="Saw J.H."/>
            <person name="Jorgensen S.L."/>
            <person name="Zaremba-Niedzwiedzka K."/>
            <person name="Martijn J."/>
            <person name="Lind A.E."/>
            <person name="van Eijk R."/>
            <person name="Schleper C."/>
            <person name="Guy L."/>
            <person name="Ettema T.J."/>
        </authorList>
    </citation>
    <scope>NUCLEOTIDE SEQUENCE</scope>
</reference>
<dbReference type="AlphaFoldDB" id="A0A0F9PV68"/>
<evidence type="ECO:0000313" key="2">
    <source>
        <dbReference type="EMBL" id="KKN34089.1"/>
    </source>
</evidence>
<name>A0A0F9PV68_9ZZZZ</name>
<dbReference type="SUPFAM" id="SSF53300">
    <property type="entry name" value="vWA-like"/>
    <property type="match status" value="1"/>
</dbReference>
<dbReference type="Pfam" id="PF00092">
    <property type="entry name" value="VWA"/>
    <property type="match status" value="1"/>
</dbReference>
<proteinExistence type="predicted"/>
<comment type="caution">
    <text evidence="2">The sequence shown here is derived from an EMBL/GenBank/DDBJ whole genome shotgun (WGS) entry which is preliminary data.</text>
</comment>
<dbReference type="CDD" id="cd00198">
    <property type="entry name" value="vWFA"/>
    <property type="match status" value="1"/>
</dbReference>
<dbReference type="SMART" id="SM00327">
    <property type="entry name" value="VWA"/>
    <property type="match status" value="1"/>
</dbReference>
<feature type="domain" description="VWFA" evidence="1">
    <location>
        <begin position="490"/>
        <end position="639"/>
    </location>
</feature>
<protein>
    <recommendedName>
        <fullName evidence="1">VWFA domain-containing protein</fullName>
    </recommendedName>
</protein>
<dbReference type="InterPro" id="IPR002035">
    <property type="entry name" value="VWF_A"/>
</dbReference>
<accession>A0A0F9PV68</accession>
<dbReference type="Gene3D" id="3.40.50.410">
    <property type="entry name" value="von Willebrand factor, type A domain"/>
    <property type="match status" value="1"/>
</dbReference>
<gene>
    <name evidence="2" type="ORF">LCGC14_0797130</name>
</gene>